<dbReference type="Proteomes" id="UP000002015">
    <property type="component" value="Chromosome"/>
</dbReference>
<evidence type="ECO:0000259" key="1">
    <source>
        <dbReference type="Pfam" id="PF07978"/>
    </source>
</evidence>
<protein>
    <submittedName>
        <fullName evidence="2">NIPSNAP family containing protein</fullName>
    </submittedName>
</protein>
<dbReference type="InterPro" id="IPR012577">
    <property type="entry name" value="NIPSNAP"/>
</dbReference>
<accession>A8FSU2</accession>
<dbReference type="Pfam" id="PF07978">
    <property type="entry name" value="NIPSNAP"/>
    <property type="match status" value="1"/>
</dbReference>
<evidence type="ECO:0000313" key="3">
    <source>
        <dbReference type="Proteomes" id="UP000002015"/>
    </source>
</evidence>
<dbReference type="KEGG" id="sse:Ssed_1304"/>
<dbReference type="AlphaFoldDB" id="A8FSU2"/>
<dbReference type="eggNOG" id="COG5470">
    <property type="taxonomic scope" value="Bacteria"/>
</dbReference>
<dbReference type="SUPFAM" id="SSF54909">
    <property type="entry name" value="Dimeric alpha+beta barrel"/>
    <property type="match status" value="1"/>
</dbReference>
<feature type="domain" description="NIPSNAP" evidence="1">
    <location>
        <begin position="22"/>
        <end position="116"/>
    </location>
</feature>
<dbReference type="Gene3D" id="3.30.70.100">
    <property type="match status" value="1"/>
</dbReference>
<evidence type="ECO:0000313" key="2">
    <source>
        <dbReference type="EMBL" id="ABV35915.1"/>
    </source>
</evidence>
<sequence>MRNSFKSLINNCEHINMPITCFIQYKINPYKVDLFEQYAKNWGEIIPHYGGDLLGYFMPYEGTSDIAFGLVSFQSLADYERYRDKLRQLPQSVENFELAKAGEFIIEENRSFLRSVEGTYKQAPTSAI</sequence>
<keyword evidence="3" id="KW-1185">Reference proteome</keyword>
<name>A8FSU2_SHESH</name>
<gene>
    <name evidence="2" type="ordered locus">Ssed_1304</name>
</gene>
<dbReference type="HOGENOM" id="CLU_149116_0_0_6"/>
<reference evidence="2 3" key="1">
    <citation type="submission" date="2007-08" db="EMBL/GenBank/DDBJ databases">
        <title>Complete sequence of Shewanella sediminis HAW-EB3.</title>
        <authorList>
            <consortium name="US DOE Joint Genome Institute"/>
            <person name="Copeland A."/>
            <person name="Lucas S."/>
            <person name="Lapidus A."/>
            <person name="Barry K."/>
            <person name="Glavina del Rio T."/>
            <person name="Dalin E."/>
            <person name="Tice H."/>
            <person name="Pitluck S."/>
            <person name="Chertkov O."/>
            <person name="Brettin T."/>
            <person name="Bruce D."/>
            <person name="Detter J.C."/>
            <person name="Han C."/>
            <person name="Schmutz J."/>
            <person name="Larimer F."/>
            <person name="Land M."/>
            <person name="Hauser L."/>
            <person name="Kyrpides N."/>
            <person name="Kim E."/>
            <person name="Zhao J.-S."/>
            <person name="Richardson P."/>
        </authorList>
    </citation>
    <scope>NUCLEOTIDE SEQUENCE [LARGE SCALE GENOMIC DNA]</scope>
    <source>
        <strain evidence="2 3">HAW-EB3</strain>
    </source>
</reference>
<proteinExistence type="predicted"/>
<organism evidence="2 3">
    <name type="scientific">Shewanella sediminis (strain HAW-EB3)</name>
    <dbReference type="NCBI Taxonomy" id="425104"/>
    <lineage>
        <taxon>Bacteria</taxon>
        <taxon>Pseudomonadati</taxon>
        <taxon>Pseudomonadota</taxon>
        <taxon>Gammaproteobacteria</taxon>
        <taxon>Alteromonadales</taxon>
        <taxon>Shewanellaceae</taxon>
        <taxon>Shewanella</taxon>
    </lineage>
</organism>
<dbReference type="EMBL" id="CP000821">
    <property type="protein sequence ID" value="ABV35915.1"/>
    <property type="molecule type" value="Genomic_DNA"/>
</dbReference>
<dbReference type="InterPro" id="IPR011008">
    <property type="entry name" value="Dimeric_a/b-barrel"/>
</dbReference>